<keyword evidence="4" id="KW-1003">Cell membrane</keyword>
<evidence type="ECO:0000256" key="7">
    <source>
        <dbReference type="ARBA" id="ARBA00022989"/>
    </source>
</evidence>
<feature type="domain" description="ABC transmembrane type-1" evidence="11">
    <location>
        <begin position="18"/>
        <end position="216"/>
    </location>
</feature>
<comment type="similarity">
    <text evidence="2">Belongs to the binding-protein-dependent transport system permease family. HisMQ subfamily.</text>
</comment>
<proteinExistence type="inferred from homology"/>
<gene>
    <name evidence="12" type="ORF">SPF06_16335</name>
</gene>
<evidence type="ECO:0000256" key="4">
    <source>
        <dbReference type="ARBA" id="ARBA00022475"/>
    </source>
</evidence>
<feature type="compositionally biased region" description="Basic and acidic residues" evidence="10">
    <location>
        <begin position="236"/>
        <end position="245"/>
    </location>
</feature>
<organism evidence="12 13">
    <name type="scientific">Sinomonas terricola</name>
    <dbReference type="NCBI Taxonomy" id="3110330"/>
    <lineage>
        <taxon>Bacteria</taxon>
        <taxon>Bacillati</taxon>
        <taxon>Actinomycetota</taxon>
        <taxon>Actinomycetes</taxon>
        <taxon>Micrococcales</taxon>
        <taxon>Micrococcaceae</taxon>
        <taxon>Sinomonas</taxon>
    </lineage>
</organism>
<accession>A0ABU5TB11</accession>
<dbReference type="PROSITE" id="PS50928">
    <property type="entry name" value="ABC_TM1"/>
    <property type="match status" value="1"/>
</dbReference>
<dbReference type="InterPro" id="IPR010065">
    <property type="entry name" value="AA_ABC_transptr_permease_3TM"/>
</dbReference>
<evidence type="ECO:0000256" key="3">
    <source>
        <dbReference type="ARBA" id="ARBA00022448"/>
    </source>
</evidence>
<dbReference type="Gene3D" id="1.10.3720.10">
    <property type="entry name" value="MetI-like"/>
    <property type="match status" value="1"/>
</dbReference>
<evidence type="ECO:0000256" key="2">
    <source>
        <dbReference type="ARBA" id="ARBA00010072"/>
    </source>
</evidence>
<evidence type="ECO:0000256" key="9">
    <source>
        <dbReference type="RuleBase" id="RU363032"/>
    </source>
</evidence>
<keyword evidence="8 9" id="KW-0472">Membrane</keyword>
<keyword evidence="13" id="KW-1185">Reference proteome</keyword>
<feature type="transmembrane region" description="Helical" evidence="9">
    <location>
        <begin position="57"/>
        <end position="80"/>
    </location>
</feature>
<keyword evidence="7 9" id="KW-1133">Transmembrane helix</keyword>
<dbReference type="InterPro" id="IPR000515">
    <property type="entry name" value="MetI-like"/>
</dbReference>
<dbReference type="PANTHER" id="PTHR30614:SF20">
    <property type="entry name" value="GLUTAMINE TRANSPORT SYSTEM PERMEASE PROTEIN GLNP"/>
    <property type="match status" value="1"/>
</dbReference>
<dbReference type="Proteomes" id="UP001304769">
    <property type="component" value="Unassembled WGS sequence"/>
</dbReference>
<evidence type="ECO:0000256" key="8">
    <source>
        <dbReference type="ARBA" id="ARBA00023136"/>
    </source>
</evidence>
<evidence type="ECO:0000259" key="11">
    <source>
        <dbReference type="PROSITE" id="PS50928"/>
    </source>
</evidence>
<dbReference type="InterPro" id="IPR035906">
    <property type="entry name" value="MetI-like_sf"/>
</dbReference>
<evidence type="ECO:0000256" key="6">
    <source>
        <dbReference type="ARBA" id="ARBA00022970"/>
    </source>
</evidence>
<evidence type="ECO:0000313" key="13">
    <source>
        <dbReference type="Proteomes" id="UP001304769"/>
    </source>
</evidence>
<dbReference type="NCBIfam" id="TIGR01726">
    <property type="entry name" value="HEQRo_perm_3TM"/>
    <property type="match status" value="1"/>
</dbReference>
<sequence length="245" mass="26250">MNDLSWIQPTLGLVASGALQTAIIALASLVASVLVGVVLGVLLCLPKGGLNDTFRWILTIYLQLFRGLPVLVTLFMVFFVSPSLGLQLPSGEAAIVGLSLWGSANVMEVVRGAVRSIPTAQFEAASALGFPWRSVMRLVILPQATARMLPPVVNLAVDLIQATTLASLIGVIEVLQRSRQAVEYSQLSEGDGHAAPIFAGVLLFFFLVCYPLTHLAGRVERRARVGKPSATRTRPRPRETTPARG</sequence>
<feature type="region of interest" description="Disordered" evidence="10">
    <location>
        <begin position="223"/>
        <end position="245"/>
    </location>
</feature>
<name>A0ABU5TB11_9MICC</name>
<dbReference type="InterPro" id="IPR043429">
    <property type="entry name" value="ArtM/GltK/GlnP/TcyL/YhdX-like"/>
</dbReference>
<evidence type="ECO:0000313" key="12">
    <source>
        <dbReference type="EMBL" id="MEA5456306.1"/>
    </source>
</evidence>
<feature type="transmembrane region" description="Helical" evidence="9">
    <location>
        <begin position="194"/>
        <end position="213"/>
    </location>
</feature>
<reference evidence="12 13" key="1">
    <citation type="submission" date="2023-12" db="EMBL/GenBank/DDBJ databases">
        <title>Sinomonas terricola sp. nov, isolated from litchi orchard soil in Guangdong, PR China.</title>
        <authorList>
            <person name="Jiaxin W."/>
            <person name="Yang Z."/>
            <person name="Honghui Z."/>
        </authorList>
    </citation>
    <scope>NUCLEOTIDE SEQUENCE [LARGE SCALE GENOMIC DNA]</scope>
    <source>
        <strain evidence="12 13">JGH33</strain>
    </source>
</reference>
<keyword evidence="5 9" id="KW-0812">Transmembrane</keyword>
<dbReference type="Pfam" id="PF00528">
    <property type="entry name" value="BPD_transp_1"/>
    <property type="match status" value="1"/>
</dbReference>
<protein>
    <submittedName>
        <fullName evidence="12">Amino acid ABC transporter permease</fullName>
    </submittedName>
</protein>
<dbReference type="SUPFAM" id="SSF161098">
    <property type="entry name" value="MetI-like"/>
    <property type="match status" value="1"/>
</dbReference>
<evidence type="ECO:0000256" key="5">
    <source>
        <dbReference type="ARBA" id="ARBA00022692"/>
    </source>
</evidence>
<dbReference type="PANTHER" id="PTHR30614">
    <property type="entry name" value="MEMBRANE COMPONENT OF AMINO ACID ABC TRANSPORTER"/>
    <property type="match status" value="1"/>
</dbReference>
<evidence type="ECO:0000256" key="10">
    <source>
        <dbReference type="SAM" id="MobiDB-lite"/>
    </source>
</evidence>
<comment type="subcellular location">
    <subcellularLocation>
        <location evidence="1 9">Cell membrane</location>
        <topology evidence="1 9">Multi-pass membrane protein</topology>
    </subcellularLocation>
</comment>
<evidence type="ECO:0000256" key="1">
    <source>
        <dbReference type="ARBA" id="ARBA00004651"/>
    </source>
</evidence>
<dbReference type="RefSeq" id="WP_323280191.1">
    <property type="nucleotide sequence ID" value="NZ_JAYGGQ010000013.1"/>
</dbReference>
<feature type="transmembrane region" description="Helical" evidence="9">
    <location>
        <begin position="20"/>
        <end position="45"/>
    </location>
</feature>
<comment type="caution">
    <text evidence="12">The sequence shown here is derived from an EMBL/GenBank/DDBJ whole genome shotgun (WGS) entry which is preliminary data.</text>
</comment>
<keyword evidence="6" id="KW-0029">Amino-acid transport</keyword>
<keyword evidence="3 9" id="KW-0813">Transport</keyword>
<dbReference type="CDD" id="cd06261">
    <property type="entry name" value="TM_PBP2"/>
    <property type="match status" value="1"/>
</dbReference>
<dbReference type="EMBL" id="JAYGGQ010000013">
    <property type="protein sequence ID" value="MEA5456306.1"/>
    <property type="molecule type" value="Genomic_DNA"/>
</dbReference>